<accession>A0AAE0XBI7</accession>
<dbReference type="AlphaFoldDB" id="A0AAE0XBI7"/>
<keyword evidence="3" id="KW-1185">Reference proteome</keyword>
<evidence type="ECO:0000313" key="3">
    <source>
        <dbReference type="Proteomes" id="UP001270362"/>
    </source>
</evidence>
<reference evidence="2" key="1">
    <citation type="journal article" date="2023" name="Mol. Phylogenet. Evol.">
        <title>Genome-scale phylogeny and comparative genomics of the fungal order Sordariales.</title>
        <authorList>
            <person name="Hensen N."/>
            <person name="Bonometti L."/>
            <person name="Westerberg I."/>
            <person name="Brannstrom I.O."/>
            <person name="Guillou S."/>
            <person name="Cros-Aarteil S."/>
            <person name="Calhoun S."/>
            <person name="Haridas S."/>
            <person name="Kuo A."/>
            <person name="Mondo S."/>
            <person name="Pangilinan J."/>
            <person name="Riley R."/>
            <person name="LaButti K."/>
            <person name="Andreopoulos B."/>
            <person name="Lipzen A."/>
            <person name="Chen C."/>
            <person name="Yan M."/>
            <person name="Daum C."/>
            <person name="Ng V."/>
            <person name="Clum A."/>
            <person name="Steindorff A."/>
            <person name="Ohm R.A."/>
            <person name="Martin F."/>
            <person name="Silar P."/>
            <person name="Natvig D.O."/>
            <person name="Lalanne C."/>
            <person name="Gautier V."/>
            <person name="Ament-Velasquez S.L."/>
            <person name="Kruys A."/>
            <person name="Hutchinson M.I."/>
            <person name="Powell A.J."/>
            <person name="Barry K."/>
            <person name="Miller A.N."/>
            <person name="Grigoriev I.V."/>
            <person name="Debuchy R."/>
            <person name="Gladieux P."/>
            <person name="Hiltunen Thoren M."/>
            <person name="Johannesson H."/>
        </authorList>
    </citation>
    <scope>NUCLEOTIDE SEQUENCE</scope>
    <source>
        <strain evidence="2">CBS 314.62</strain>
    </source>
</reference>
<gene>
    <name evidence="2" type="ORF">B0T22DRAFT_536453</name>
</gene>
<keyword evidence="1" id="KW-0175">Coiled coil</keyword>
<comment type="caution">
    <text evidence="2">The sequence shown here is derived from an EMBL/GenBank/DDBJ whole genome shotgun (WGS) entry which is preliminary data.</text>
</comment>
<protein>
    <submittedName>
        <fullName evidence="2">Uncharacterized protein</fullName>
    </submittedName>
</protein>
<feature type="coiled-coil region" evidence="1">
    <location>
        <begin position="64"/>
        <end position="105"/>
    </location>
</feature>
<evidence type="ECO:0000313" key="2">
    <source>
        <dbReference type="EMBL" id="KAK3689563.1"/>
    </source>
</evidence>
<evidence type="ECO:0000256" key="1">
    <source>
        <dbReference type="SAM" id="Coils"/>
    </source>
</evidence>
<organism evidence="2 3">
    <name type="scientific">Podospora appendiculata</name>
    <dbReference type="NCBI Taxonomy" id="314037"/>
    <lineage>
        <taxon>Eukaryota</taxon>
        <taxon>Fungi</taxon>
        <taxon>Dikarya</taxon>
        <taxon>Ascomycota</taxon>
        <taxon>Pezizomycotina</taxon>
        <taxon>Sordariomycetes</taxon>
        <taxon>Sordariomycetidae</taxon>
        <taxon>Sordariales</taxon>
        <taxon>Podosporaceae</taxon>
        <taxon>Podospora</taxon>
    </lineage>
</organism>
<sequence>MSGRNDNSANSTADDALKYASPAGGFFALGKIEGDSKYTKFLRLAYPTTRDIAGELNTKASAFITKATNRIKELMAIITTLRQEAEMARKELNTANNTLHLLLKKMAVDDGPDTIWMTGKEK</sequence>
<dbReference type="EMBL" id="JAULSO010000002">
    <property type="protein sequence ID" value="KAK3689563.1"/>
    <property type="molecule type" value="Genomic_DNA"/>
</dbReference>
<reference evidence="2" key="2">
    <citation type="submission" date="2023-06" db="EMBL/GenBank/DDBJ databases">
        <authorList>
            <consortium name="Lawrence Berkeley National Laboratory"/>
            <person name="Haridas S."/>
            <person name="Hensen N."/>
            <person name="Bonometti L."/>
            <person name="Westerberg I."/>
            <person name="Brannstrom I.O."/>
            <person name="Guillou S."/>
            <person name="Cros-Aarteil S."/>
            <person name="Calhoun S."/>
            <person name="Kuo A."/>
            <person name="Mondo S."/>
            <person name="Pangilinan J."/>
            <person name="Riley R."/>
            <person name="Labutti K."/>
            <person name="Andreopoulos B."/>
            <person name="Lipzen A."/>
            <person name="Chen C."/>
            <person name="Yanf M."/>
            <person name="Daum C."/>
            <person name="Ng V."/>
            <person name="Clum A."/>
            <person name="Steindorff A."/>
            <person name="Ohm R."/>
            <person name="Martin F."/>
            <person name="Silar P."/>
            <person name="Natvig D."/>
            <person name="Lalanne C."/>
            <person name="Gautier V."/>
            <person name="Ament-Velasquez S.L."/>
            <person name="Kruys A."/>
            <person name="Hutchinson M.I."/>
            <person name="Powell A.J."/>
            <person name="Barry K."/>
            <person name="Miller A.N."/>
            <person name="Grigoriev I.V."/>
            <person name="Debuchy R."/>
            <person name="Gladieux P."/>
            <person name="Thoren M.H."/>
            <person name="Johannesson H."/>
        </authorList>
    </citation>
    <scope>NUCLEOTIDE SEQUENCE</scope>
    <source>
        <strain evidence="2">CBS 314.62</strain>
    </source>
</reference>
<dbReference type="Proteomes" id="UP001270362">
    <property type="component" value="Unassembled WGS sequence"/>
</dbReference>
<name>A0AAE0XBI7_9PEZI</name>
<proteinExistence type="predicted"/>